<sequence length="495" mass="54865">MTITYEEPEPDDPSDPSEPPECQPPTIWNESSGLCEKVCPADKPWDDTARDCVAPPERQGCDNLAGNPINFLSGHKLQRETIFEASGDFPLTFSWLYNSFGNHQKTGAGYSVGTGVSGETAVHTEQPLADDEQPISLPLDKDPTQEYTGSSSEHWRHNHSYFLAYYTLPDGDTERLIAYRPDGSDLHFADEGGIFVALANRDWRVSKEFDENQVHMGWTLEVAGRIEKYDTAGRILRVENEQGQGITYTYDGEGVHQESIADDNGNSITLDYTDGNLTQIARNDGTVYGFAYNANGLLQSITFPGSDNPQRVFLYEDSRFPNALTGVTDESGNVFSTFVYDEQGRAIRTEHNGGADSVEVDYVDANTRRLTNALGKQTTYHYTEMNGVKLITEIEGEASANCAAANKAYTYDDNGFIASETDWEGNLTTYTRDNLGRELSRTEAAGTPEARTILTEWHSEFNLPVKITTPESITEYSYDSSGRLMGRKVTPVVSP</sequence>
<evidence type="ECO:0000313" key="4">
    <source>
        <dbReference type="Proteomes" id="UP001209730"/>
    </source>
</evidence>
<dbReference type="Pfam" id="PF05593">
    <property type="entry name" value="RHS_repeat"/>
    <property type="match status" value="1"/>
</dbReference>
<feature type="domain" description="DUF6531" evidence="2">
    <location>
        <begin position="66"/>
        <end position="110"/>
    </location>
</feature>
<dbReference type="Pfam" id="PF20148">
    <property type="entry name" value="DUF6531"/>
    <property type="match status" value="1"/>
</dbReference>
<protein>
    <submittedName>
        <fullName evidence="3">DUF6531 domain-containing protein</fullName>
    </submittedName>
</protein>
<dbReference type="AlphaFoldDB" id="A0AB35HVK9"/>
<feature type="region of interest" description="Disordered" evidence="1">
    <location>
        <begin position="126"/>
        <end position="152"/>
    </location>
</feature>
<organism evidence="3 4">
    <name type="scientific">Microbulbifer thermotolerans</name>
    <dbReference type="NCBI Taxonomy" id="252514"/>
    <lineage>
        <taxon>Bacteria</taxon>
        <taxon>Pseudomonadati</taxon>
        <taxon>Pseudomonadota</taxon>
        <taxon>Gammaproteobacteria</taxon>
        <taxon>Cellvibrionales</taxon>
        <taxon>Microbulbiferaceae</taxon>
        <taxon>Microbulbifer</taxon>
    </lineage>
</organism>
<dbReference type="Proteomes" id="UP001209730">
    <property type="component" value="Unassembled WGS sequence"/>
</dbReference>
<proteinExistence type="predicted"/>
<reference evidence="3" key="1">
    <citation type="submission" date="2022-11" db="EMBL/GenBank/DDBJ databases">
        <title>Chitin-degrading and fungicidal potential of chitinolytic bacterial strains from marine environment of the Pacific Ocean regions.</title>
        <authorList>
            <person name="Pentekhina I."/>
            <person name="Nedashkovskaya O."/>
            <person name="Seitkalieva A."/>
            <person name="Podvolotskaya A."/>
            <person name="Tekutyeva L."/>
            <person name="Balabanova L."/>
        </authorList>
    </citation>
    <scope>NUCLEOTIDE SEQUENCE</scope>
    <source>
        <strain evidence="3">KMM 6838</strain>
    </source>
</reference>
<accession>A0AB35HVK9</accession>
<dbReference type="RefSeq" id="WP_266065731.1">
    <property type="nucleotide sequence ID" value="NZ_JAPHQB010000004.1"/>
</dbReference>
<evidence type="ECO:0000313" key="3">
    <source>
        <dbReference type="EMBL" id="MCX2800797.1"/>
    </source>
</evidence>
<dbReference type="EMBL" id="JAPHQB010000004">
    <property type="protein sequence ID" value="MCX2800797.1"/>
    <property type="molecule type" value="Genomic_DNA"/>
</dbReference>
<dbReference type="NCBIfam" id="TIGR01643">
    <property type="entry name" value="YD_repeat_2x"/>
    <property type="match status" value="2"/>
</dbReference>
<dbReference type="PANTHER" id="PTHR32305">
    <property type="match status" value="1"/>
</dbReference>
<feature type="compositionally biased region" description="Acidic residues" evidence="1">
    <location>
        <begin position="1"/>
        <end position="15"/>
    </location>
</feature>
<dbReference type="PANTHER" id="PTHR32305:SF15">
    <property type="entry name" value="PROTEIN RHSA-RELATED"/>
    <property type="match status" value="1"/>
</dbReference>
<evidence type="ECO:0000259" key="2">
    <source>
        <dbReference type="Pfam" id="PF20148"/>
    </source>
</evidence>
<name>A0AB35HVK9_MICTH</name>
<comment type="caution">
    <text evidence="3">The sequence shown here is derived from an EMBL/GenBank/DDBJ whole genome shotgun (WGS) entry which is preliminary data.</text>
</comment>
<dbReference type="InterPro" id="IPR050708">
    <property type="entry name" value="T6SS_VgrG/RHS"/>
</dbReference>
<evidence type="ECO:0000256" key="1">
    <source>
        <dbReference type="SAM" id="MobiDB-lite"/>
    </source>
</evidence>
<dbReference type="InterPro" id="IPR045351">
    <property type="entry name" value="DUF6531"/>
</dbReference>
<gene>
    <name evidence="3" type="ORF">OQJ68_03265</name>
</gene>
<dbReference type="Gene3D" id="2.180.10.10">
    <property type="entry name" value="RHS repeat-associated core"/>
    <property type="match status" value="1"/>
</dbReference>
<feature type="region of interest" description="Disordered" evidence="1">
    <location>
        <begin position="1"/>
        <end position="29"/>
    </location>
</feature>
<dbReference type="InterPro" id="IPR031325">
    <property type="entry name" value="RHS_repeat"/>
</dbReference>
<dbReference type="InterPro" id="IPR006530">
    <property type="entry name" value="YD"/>
</dbReference>